<keyword evidence="3" id="KW-1185">Reference proteome</keyword>
<name>A0A2X4XBP6_9NOCA</name>
<evidence type="ECO:0000313" key="2">
    <source>
        <dbReference type="EMBL" id="SQI37195.1"/>
    </source>
</evidence>
<proteinExistence type="predicted"/>
<keyword evidence="1" id="KW-0472">Membrane</keyword>
<keyword evidence="1" id="KW-0812">Transmembrane</keyword>
<evidence type="ECO:0000313" key="3">
    <source>
        <dbReference type="Proteomes" id="UP000249091"/>
    </source>
</evidence>
<gene>
    <name evidence="2" type="ORF">NCTC10994_03519</name>
</gene>
<organism evidence="2 3">
    <name type="scientific">Rhodococcus coprophilus</name>
    <dbReference type="NCBI Taxonomy" id="38310"/>
    <lineage>
        <taxon>Bacteria</taxon>
        <taxon>Bacillati</taxon>
        <taxon>Actinomycetota</taxon>
        <taxon>Actinomycetes</taxon>
        <taxon>Mycobacteriales</taxon>
        <taxon>Nocardiaceae</taxon>
        <taxon>Rhodococcus</taxon>
    </lineage>
</organism>
<dbReference type="RefSeq" id="WP_072704176.1">
    <property type="nucleotide sequence ID" value="NZ_JAFBBL010000001.1"/>
</dbReference>
<keyword evidence="1" id="KW-1133">Transmembrane helix</keyword>
<accession>A0A2X4XBP6</accession>
<evidence type="ECO:0000256" key="1">
    <source>
        <dbReference type="SAM" id="Phobius"/>
    </source>
</evidence>
<feature type="transmembrane region" description="Helical" evidence="1">
    <location>
        <begin position="16"/>
        <end position="37"/>
    </location>
</feature>
<sequence>MTNTTRHERPTTGSRIAGWIGYACVLASIAVVAMALFAAGDGYAGWTVVAVVIAAALLSTGVALITVNLRHRRLRGSGGTSTHEPGVLD</sequence>
<feature type="transmembrane region" description="Helical" evidence="1">
    <location>
        <begin position="43"/>
        <end position="67"/>
    </location>
</feature>
<dbReference type="KEGG" id="rcr:NCTC10994_03519"/>
<dbReference type="EMBL" id="LS483468">
    <property type="protein sequence ID" value="SQI37195.1"/>
    <property type="molecule type" value="Genomic_DNA"/>
</dbReference>
<dbReference type="AlphaFoldDB" id="A0A2X4XBP6"/>
<reference evidence="2 3" key="1">
    <citation type="submission" date="2018-06" db="EMBL/GenBank/DDBJ databases">
        <authorList>
            <consortium name="Pathogen Informatics"/>
            <person name="Doyle S."/>
        </authorList>
    </citation>
    <scope>NUCLEOTIDE SEQUENCE [LARGE SCALE GENOMIC DNA]</scope>
    <source>
        <strain evidence="2 3">NCTC10994</strain>
    </source>
</reference>
<dbReference type="Proteomes" id="UP000249091">
    <property type="component" value="Chromosome 1"/>
</dbReference>
<protein>
    <submittedName>
        <fullName evidence="2">Uncharacterized protein</fullName>
    </submittedName>
</protein>